<protein>
    <recommendedName>
        <fullName evidence="3">LysM domain-containing protein</fullName>
    </recommendedName>
</protein>
<dbReference type="RefSeq" id="WP_040037146.1">
    <property type="nucleotide sequence ID" value="NZ_JWIQ02000032.1"/>
</dbReference>
<dbReference type="AlphaFoldDB" id="A0A0F5ID44"/>
<evidence type="ECO:0000313" key="2">
    <source>
        <dbReference type="Proteomes" id="UP000031563"/>
    </source>
</evidence>
<reference evidence="1" key="1">
    <citation type="submission" date="2015-02" db="EMBL/GenBank/DDBJ databases">
        <title>Genome Assembly of Bacillaceae bacterium MTCC 8252.</title>
        <authorList>
            <person name="Verma A."/>
            <person name="Khatri I."/>
            <person name="Mual P."/>
            <person name="Subramanian S."/>
            <person name="Krishnamurthi S."/>
        </authorList>
    </citation>
    <scope>NUCLEOTIDE SEQUENCE [LARGE SCALE GENOMIC DNA]</scope>
    <source>
        <strain evidence="1">MTCC 8252</strain>
    </source>
</reference>
<organism evidence="1 2">
    <name type="scientific">Bacillus thermotolerans</name>
    <name type="common">Quasibacillus thermotolerans</name>
    <dbReference type="NCBI Taxonomy" id="1221996"/>
    <lineage>
        <taxon>Bacteria</taxon>
        <taxon>Bacillati</taxon>
        <taxon>Bacillota</taxon>
        <taxon>Bacilli</taxon>
        <taxon>Bacillales</taxon>
        <taxon>Bacillaceae</taxon>
        <taxon>Bacillus</taxon>
    </lineage>
</organism>
<gene>
    <name evidence="1" type="ORF">QY95_02672</name>
</gene>
<sequence length="107" mass="11593">MRSFVWVLALLIIAAGLWHDLTNGSLPHAAGNEGTKIEKESPPVHSLPYKKVKVGKGDTVLSILTTLHDGKLPADIESAIADFQELNDDIAPDSIQVGTTYLFPLYP</sequence>
<evidence type="ECO:0008006" key="3">
    <source>
        <dbReference type="Google" id="ProtNLM"/>
    </source>
</evidence>
<dbReference type="Proteomes" id="UP000031563">
    <property type="component" value="Unassembled WGS sequence"/>
</dbReference>
<accession>A0A0F5ID44</accession>
<dbReference type="STRING" id="1221996.QY95_02672"/>
<keyword evidence="2" id="KW-1185">Reference proteome</keyword>
<dbReference type="EMBL" id="JWIR02000005">
    <property type="protein sequence ID" value="KKB43072.1"/>
    <property type="molecule type" value="Genomic_DNA"/>
</dbReference>
<comment type="caution">
    <text evidence="1">The sequence shown here is derived from an EMBL/GenBank/DDBJ whole genome shotgun (WGS) entry which is preliminary data.</text>
</comment>
<proteinExistence type="predicted"/>
<name>A0A0F5ID44_BACTR</name>
<evidence type="ECO:0000313" key="1">
    <source>
        <dbReference type="EMBL" id="KKB43072.1"/>
    </source>
</evidence>
<dbReference type="OrthoDB" id="2691912at2"/>